<dbReference type="EMBL" id="MFDT01000069">
    <property type="protein sequence ID" value="OGE64328.1"/>
    <property type="molecule type" value="Genomic_DNA"/>
</dbReference>
<feature type="transmembrane region" description="Helical" evidence="1">
    <location>
        <begin position="479"/>
        <end position="497"/>
    </location>
</feature>
<feature type="transmembrane region" description="Helical" evidence="1">
    <location>
        <begin position="393"/>
        <end position="418"/>
    </location>
</feature>
<keyword evidence="1" id="KW-0812">Transmembrane</keyword>
<dbReference type="AlphaFoldDB" id="A0A1F5MG38"/>
<proteinExistence type="predicted"/>
<evidence type="ECO:0000313" key="3">
    <source>
        <dbReference type="Proteomes" id="UP000178859"/>
    </source>
</evidence>
<dbReference type="Proteomes" id="UP000178859">
    <property type="component" value="Unassembled WGS sequence"/>
</dbReference>
<evidence type="ECO:0000313" key="2">
    <source>
        <dbReference type="EMBL" id="OGE64328.1"/>
    </source>
</evidence>
<feature type="transmembrane region" description="Helical" evidence="1">
    <location>
        <begin position="424"/>
        <end position="444"/>
    </location>
</feature>
<accession>A0A1F5MG38</accession>
<keyword evidence="1" id="KW-0472">Membrane</keyword>
<keyword evidence="1" id="KW-1133">Transmembrane helix</keyword>
<feature type="transmembrane region" description="Helical" evidence="1">
    <location>
        <begin position="297"/>
        <end position="316"/>
    </location>
</feature>
<reference evidence="2 3" key="1">
    <citation type="journal article" date="2016" name="Nat. Commun.">
        <title>Thousands of microbial genomes shed light on interconnected biogeochemical processes in an aquifer system.</title>
        <authorList>
            <person name="Anantharaman K."/>
            <person name="Brown C.T."/>
            <person name="Hug L.A."/>
            <person name="Sharon I."/>
            <person name="Castelle C.J."/>
            <person name="Probst A.J."/>
            <person name="Thomas B.C."/>
            <person name="Singh A."/>
            <person name="Wilkins M.J."/>
            <person name="Karaoz U."/>
            <person name="Brodie E.L."/>
            <person name="Williams K.H."/>
            <person name="Hubbard S.S."/>
            <person name="Banfield J.F."/>
        </authorList>
    </citation>
    <scope>NUCLEOTIDE SEQUENCE [LARGE SCALE GENOMIC DNA]</scope>
</reference>
<evidence type="ECO:0000256" key="1">
    <source>
        <dbReference type="SAM" id="Phobius"/>
    </source>
</evidence>
<feature type="transmembrane region" description="Helical" evidence="1">
    <location>
        <begin position="328"/>
        <end position="351"/>
    </location>
</feature>
<gene>
    <name evidence="2" type="ORF">A3I48_02945</name>
</gene>
<organism evidence="2 3">
    <name type="scientific">Candidatus Daviesbacteria bacterium RIFCSPLOWO2_02_FULL_36_7</name>
    <dbReference type="NCBI Taxonomy" id="1797792"/>
    <lineage>
        <taxon>Bacteria</taxon>
        <taxon>Candidatus Daviesiibacteriota</taxon>
    </lineage>
</organism>
<comment type="caution">
    <text evidence="2">The sequence shown here is derived from an EMBL/GenBank/DDBJ whole genome shotgun (WGS) entry which is preliminary data.</text>
</comment>
<protein>
    <submittedName>
        <fullName evidence="2">Uncharacterized protein</fullName>
    </submittedName>
</protein>
<sequence length="523" mass="60768">MPKILNKFSQALVLAYNKDSAPNHDRTISVNPVVAELATWYEKFRTAMDYRADEVILRSTIERILKRRLMLGGEGKTVATPLIRELVWARYFPDFTIAESQVTKVSTAIDLYLELERQINKKHHIGKGTVNEWIFHLLSSEIEHILKHNDPKDTMSNFIFSIFQDQITISDDTQEVKNIQTFIAVRRAYANDDLAFLRYHLFKQYFGDLNEENLGKISDSFADAHRQFEDQFKYPAKDKIYTYIKNQTIPFLILDDVLRKYQGKTAALLTDEDQLNAEVLAACNARYKNIRNKVTRAIFRSVIFIFFTKALIALFVEGTFERLFYGRTFWSAIALNTLTPPVLMIGVGLLIKTPQRENSFKILKKVSVILYDNPPVLDNPLIIKKKPSKIDPLMWSLFVVLWFTMFGLSISAIIFVLSKAHINPLSQGVFIFFLAIVSFVSFRINRTAHMYVIKDKKEDVGSVLVDFFFMPFIQIGKRLTLAISQINIILFIFDFIIETPFKGIFAFFEQWFLFLRTQREKLD</sequence>
<name>A0A1F5MG38_9BACT</name>